<keyword evidence="3 8" id="KW-0694">RNA-binding</keyword>
<dbReference type="InterPro" id="IPR000630">
    <property type="entry name" value="Ribosomal_uS8"/>
</dbReference>
<organism evidence="10 11">
    <name type="scientific">candidate division WOR-1 bacterium RIFOXYC2_FULL_41_25</name>
    <dbReference type="NCBI Taxonomy" id="1802586"/>
    <lineage>
        <taxon>Bacteria</taxon>
        <taxon>Bacillati</taxon>
        <taxon>Saganbacteria</taxon>
    </lineage>
</organism>
<dbReference type="Gene3D" id="3.30.1490.10">
    <property type="match status" value="1"/>
</dbReference>
<evidence type="ECO:0000256" key="8">
    <source>
        <dbReference type="HAMAP-Rule" id="MF_01302"/>
    </source>
</evidence>
<evidence type="ECO:0000256" key="3">
    <source>
        <dbReference type="ARBA" id="ARBA00022884"/>
    </source>
</evidence>
<dbReference type="SUPFAM" id="SSF56047">
    <property type="entry name" value="Ribosomal protein S8"/>
    <property type="match status" value="1"/>
</dbReference>
<dbReference type="PANTHER" id="PTHR11758">
    <property type="entry name" value="40S RIBOSOMAL PROTEIN S15A"/>
    <property type="match status" value="1"/>
</dbReference>
<keyword evidence="5 8" id="KW-0687">Ribonucleoprotein</keyword>
<evidence type="ECO:0000256" key="5">
    <source>
        <dbReference type="ARBA" id="ARBA00023274"/>
    </source>
</evidence>
<dbReference type="GO" id="GO:1990904">
    <property type="term" value="C:ribonucleoprotein complex"/>
    <property type="evidence" value="ECO:0007669"/>
    <property type="project" value="UniProtKB-KW"/>
</dbReference>
<evidence type="ECO:0000313" key="10">
    <source>
        <dbReference type="EMBL" id="OGC33742.1"/>
    </source>
</evidence>
<name>A0A1F4TLY1_UNCSA</name>
<comment type="similarity">
    <text evidence="1 8 9">Belongs to the universal ribosomal protein uS8 family.</text>
</comment>
<protein>
    <recommendedName>
        <fullName evidence="6 8">Small ribosomal subunit protein uS8</fullName>
    </recommendedName>
</protein>
<dbReference type="FunFam" id="3.30.1370.30:FF:000002">
    <property type="entry name" value="30S ribosomal protein S8"/>
    <property type="match status" value="1"/>
</dbReference>
<evidence type="ECO:0000256" key="9">
    <source>
        <dbReference type="RuleBase" id="RU003660"/>
    </source>
</evidence>
<dbReference type="Pfam" id="PF00410">
    <property type="entry name" value="Ribosomal_S8"/>
    <property type="match status" value="1"/>
</dbReference>
<dbReference type="PROSITE" id="PS00053">
    <property type="entry name" value="RIBOSOMAL_S8"/>
    <property type="match status" value="1"/>
</dbReference>
<dbReference type="FunFam" id="3.30.1490.10:FF:000001">
    <property type="entry name" value="30S ribosomal protein S8"/>
    <property type="match status" value="1"/>
</dbReference>
<dbReference type="GO" id="GO:0006412">
    <property type="term" value="P:translation"/>
    <property type="evidence" value="ECO:0007669"/>
    <property type="project" value="UniProtKB-UniRule"/>
</dbReference>
<proteinExistence type="inferred from homology"/>
<evidence type="ECO:0000256" key="7">
    <source>
        <dbReference type="ARBA" id="ARBA00046740"/>
    </source>
</evidence>
<dbReference type="GO" id="GO:0005840">
    <property type="term" value="C:ribosome"/>
    <property type="evidence" value="ECO:0007669"/>
    <property type="project" value="UniProtKB-KW"/>
</dbReference>
<gene>
    <name evidence="8" type="primary">rpsH</name>
    <name evidence="10" type="ORF">A2462_00495</name>
</gene>
<dbReference type="NCBIfam" id="NF001109">
    <property type="entry name" value="PRK00136.1"/>
    <property type="match status" value="1"/>
</dbReference>
<dbReference type="InterPro" id="IPR047863">
    <property type="entry name" value="Ribosomal_uS8_CS"/>
</dbReference>
<dbReference type="InterPro" id="IPR035987">
    <property type="entry name" value="Ribosomal_uS8_sf"/>
</dbReference>
<evidence type="ECO:0000256" key="1">
    <source>
        <dbReference type="ARBA" id="ARBA00006471"/>
    </source>
</evidence>
<dbReference type="Gene3D" id="3.30.1370.30">
    <property type="match status" value="1"/>
</dbReference>
<dbReference type="GO" id="GO:0003735">
    <property type="term" value="F:structural constituent of ribosome"/>
    <property type="evidence" value="ECO:0007669"/>
    <property type="project" value="InterPro"/>
</dbReference>
<comment type="function">
    <text evidence="8">One of the primary rRNA binding proteins, it binds directly to 16S rRNA central domain where it helps coordinate assembly of the platform of the 30S subunit.</text>
</comment>
<dbReference type="AlphaFoldDB" id="A0A1F4TLY1"/>
<keyword evidence="2 8" id="KW-0699">rRNA-binding</keyword>
<evidence type="ECO:0000313" key="11">
    <source>
        <dbReference type="Proteomes" id="UP000177309"/>
    </source>
</evidence>
<sequence length="130" mass="14366">MTDPIADMLSRIKNGLNTRAEIVDVPHSNIKEKLAQIIKSEGYLAKAETLSKMGKKYLRLRLKYGAAKQSVIENLKRVSKPGRRVYCDVKSIPRVQGGFGVVIISTSRGIMTGASARSQKLGGEILCYVW</sequence>
<comment type="caution">
    <text evidence="10">The sequence shown here is derived from an EMBL/GenBank/DDBJ whole genome shotgun (WGS) entry which is preliminary data.</text>
</comment>
<dbReference type="Proteomes" id="UP000177309">
    <property type="component" value="Unassembled WGS sequence"/>
</dbReference>
<dbReference type="GO" id="GO:0019843">
    <property type="term" value="F:rRNA binding"/>
    <property type="evidence" value="ECO:0007669"/>
    <property type="project" value="UniProtKB-UniRule"/>
</dbReference>
<dbReference type="EMBL" id="MEUI01000028">
    <property type="protein sequence ID" value="OGC33742.1"/>
    <property type="molecule type" value="Genomic_DNA"/>
</dbReference>
<comment type="subunit">
    <text evidence="7 8">Part of the 30S ribosomal subunit. Contacts proteins S5 and S12.</text>
</comment>
<keyword evidence="4 8" id="KW-0689">Ribosomal protein</keyword>
<evidence type="ECO:0000256" key="2">
    <source>
        <dbReference type="ARBA" id="ARBA00022730"/>
    </source>
</evidence>
<evidence type="ECO:0000256" key="6">
    <source>
        <dbReference type="ARBA" id="ARBA00035258"/>
    </source>
</evidence>
<dbReference type="HAMAP" id="MF_01302_B">
    <property type="entry name" value="Ribosomal_uS8_B"/>
    <property type="match status" value="1"/>
</dbReference>
<reference evidence="10 11" key="1">
    <citation type="journal article" date="2016" name="Nat. Commun.">
        <title>Thousands of microbial genomes shed light on interconnected biogeochemical processes in an aquifer system.</title>
        <authorList>
            <person name="Anantharaman K."/>
            <person name="Brown C.T."/>
            <person name="Hug L.A."/>
            <person name="Sharon I."/>
            <person name="Castelle C.J."/>
            <person name="Probst A.J."/>
            <person name="Thomas B.C."/>
            <person name="Singh A."/>
            <person name="Wilkins M.J."/>
            <person name="Karaoz U."/>
            <person name="Brodie E.L."/>
            <person name="Williams K.H."/>
            <person name="Hubbard S.S."/>
            <person name="Banfield J.F."/>
        </authorList>
    </citation>
    <scope>NUCLEOTIDE SEQUENCE [LARGE SCALE GENOMIC DNA]</scope>
</reference>
<evidence type="ECO:0000256" key="4">
    <source>
        <dbReference type="ARBA" id="ARBA00022980"/>
    </source>
</evidence>
<accession>A0A1F4TLY1</accession>
<dbReference type="GO" id="GO:0005737">
    <property type="term" value="C:cytoplasm"/>
    <property type="evidence" value="ECO:0007669"/>
    <property type="project" value="UniProtKB-ARBA"/>
</dbReference>